<accession>A0A7L4YQH5</accession>
<evidence type="ECO:0000313" key="1">
    <source>
        <dbReference type="EMBL" id="QHC01511.1"/>
    </source>
</evidence>
<proteinExistence type="predicted"/>
<dbReference type="Pfam" id="PF13822">
    <property type="entry name" value="ACC_epsilon"/>
    <property type="match status" value="1"/>
</dbReference>
<dbReference type="GO" id="GO:0004658">
    <property type="term" value="F:propionyl-CoA carboxylase activity"/>
    <property type="evidence" value="ECO:0007669"/>
    <property type="project" value="InterPro"/>
</dbReference>
<name>A0A7L4YQH5_9ACTN</name>
<dbReference type="Proteomes" id="UP000463857">
    <property type="component" value="Chromosome"/>
</dbReference>
<dbReference type="GO" id="GO:0003989">
    <property type="term" value="F:acetyl-CoA carboxylase activity"/>
    <property type="evidence" value="ECO:0007669"/>
    <property type="project" value="InterPro"/>
</dbReference>
<reference evidence="1 2" key="1">
    <citation type="journal article" date="2018" name="Int. J. Syst. Evol. Microbiol.">
        <title>Epidermidibacterium keratini gen. nov., sp. nov., a member of the family Sporichthyaceae, isolated from keratin epidermis.</title>
        <authorList>
            <person name="Lee D.G."/>
            <person name="Trujillo M.E."/>
            <person name="Kang S."/>
            <person name="Nam J.J."/>
            <person name="Kim Y.J."/>
        </authorList>
    </citation>
    <scope>NUCLEOTIDE SEQUENCE [LARGE SCALE GENOMIC DNA]</scope>
    <source>
        <strain evidence="1 2">EPI-7</strain>
    </source>
</reference>
<dbReference type="EMBL" id="CP047156">
    <property type="protein sequence ID" value="QHC01511.1"/>
    <property type="molecule type" value="Genomic_DNA"/>
</dbReference>
<evidence type="ECO:0000313" key="2">
    <source>
        <dbReference type="Proteomes" id="UP000463857"/>
    </source>
</evidence>
<dbReference type="AlphaFoldDB" id="A0A7L4YQH5"/>
<dbReference type="InParanoid" id="A0A7L4YQH5"/>
<dbReference type="KEGG" id="eke:EK0264_15255"/>
<protein>
    <submittedName>
        <fullName evidence="1">Acyl-CoA carboxylase subunit epsilon</fullName>
    </submittedName>
</protein>
<keyword evidence="2" id="KW-1185">Reference proteome</keyword>
<sequence length="84" mass="8781">MTSQDANDTSGNGITEPPVLFRIEAGNPSPEDIAVLTLVIAAAASGGEEEPAPKPVLGWASPALKMRHIGRPGYGAWRAEAFPR</sequence>
<dbReference type="InterPro" id="IPR032716">
    <property type="entry name" value="ACC_epsilon"/>
</dbReference>
<gene>
    <name evidence="1" type="ORF">EK0264_15255</name>
</gene>
<organism evidence="1 2">
    <name type="scientific">Epidermidibacterium keratini</name>
    <dbReference type="NCBI Taxonomy" id="1891644"/>
    <lineage>
        <taxon>Bacteria</taxon>
        <taxon>Bacillati</taxon>
        <taxon>Actinomycetota</taxon>
        <taxon>Actinomycetes</taxon>
        <taxon>Sporichthyales</taxon>
        <taxon>Sporichthyaceae</taxon>
        <taxon>Epidermidibacterium</taxon>
    </lineage>
</organism>
<dbReference type="RefSeq" id="WP_159546646.1">
    <property type="nucleotide sequence ID" value="NZ_CP047156.1"/>
</dbReference>